<keyword evidence="9" id="KW-1185">Reference proteome</keyword>
<dbReference type="PRINTS" id="PR00318">
    <property type="entry name" value="GPROTEINA"/>
</dbReference>
<dbReference type="InterPro" id="IPR001019">
    <property type="entry name" value="Gprotein_alpha_su"/>
</dbReference>
<proteinExistence type="predicted"/>
<protein>
    <recommendedName>
        <fullName evidence="10">G-alpha-domain-containing protein</fullName>
    </recommendedName>
</protein>
<evidence type="ECO:0000256" key="5">
    <source>
        <dbReference type="PIRSR" id="PIRSR601019-1"/>
    </source>
</evidence>
<dbReference type="GO" id="GO:0007188">
    <property type="term" value="P:adenylate cyclase-modulating G protein-coupled receptor signaling pathway"/>
    <property type="evidence" value="ECO:0007669"/>
    <property type="project" value="TreeGrafter"/>
</dbReference>
<evidence type="ECO:0000256" key="2">
    <source>
        <dbReference type="ARBA" id="ARBA00022741"/>
    </source>
</evidence>
<keyword evidence="6" id="KW-0460">Magnesium</keyword>
<keyword evidence="2 5" id="KW-0547">Nucleotide-binding</keyword>
<feature type="region of interest" description="Disordered" evidence="7">
    <location>
        <begin position="1"/>
        <end position="53"/>
    </location>
</feature>
<dbReference type="GO" id="GO:0031683">
    <property type="term" value="F:G-protein beta/gamma-subunit complex binding"/>
    <property type="evidence" value="ECO:0007669"/>
    <property type="project" value="InterPro"/>
</dbReference>
<feature type="compositionally biased region" description="Basic and acidic residues" evidence="7">
    <location>
        <begin position="21"/>
        <end position="51"/>
    </location>
</feature>
<dbReference type="GO" id="GO:0005834">
    <property type="term" value="C:heterotrimeric G-protein complex"/>
    <property type="evidence" value="ECO:0007669"/>
    <property type="project" value="TreeGrafter"/>
</dbReference>
<dbReference type="SUPFAM" id="SSF47895">
    <property type="entry name" value="Transducin (alpha subunit), insertion domain"/>
    <property type="match status" value="1"/>
</dbReference>
<dbReference type="GO" id="GO:0046872">
    <property type="term" value="F:metal ion binding"/>
    <property type="evidence" value="ECO:0007669"/>
    <property type="project" value="UniProtKB-KW"/>
</dbReference>
<dbReference type="PANTHER" id="PTHR10218">
    <property type="entry name" value="GTP-BINDING PROTEIN ALPHA SUBUNIT"/>
    <property type="match status" value="1"/>
</dbReference>
<dbReference type="GO" id="GO:0005525">
    <property type="term" value="F:GTP binding"/>
    <property type="evidence" value="ECO:0007669"/>
    <property type="project" value="UniProtKB-KW"/>
</dbReference>
<evidence type="ECO:0000256" key="3">
    <source>
        <dbReference type="ARBA" id="ARBA00023134"/>
    </source>
</evidence>
<evidence type="ECO:0000313" key="8">
    <source>
        <dbReference type="EMBL" id="KAF7349021.1"/>
    </source>
</evidence>
<dbReference type="GO" id="GO:0003924">
    <property type="term" value="F:GTPase activity"/>
    <property type="evidence" value="ECO:0007669"/>
    <property type="project" value="InterPro"/>
</dbReference>
<accession>A0A8H6XYQ8</accession>
<dbReference type="AlphaFoldDB" id="A0A8H6XYQ8"/>
<dbReference type="GO" id="GO:0001664">
    <property type="term" value="F:G protein-coupled receptor binding"/>
    <property type="evidence" value="ECO:0007669"/>
    <property type="project" value="TreeGrafter"/>
</dbReference>
<sequence length="482" mass="54446">MRSIDTDPLAAALAPPQNETPEERQRRIQSERAAKQVSDEIDDQLSRERQQAKRMPKPVKILLLGQSESGKSTTLKNFQLMCEPKAFRAERASWRAIIQLNVGSVSKWSPRADLFAVHMRVTQATPPATPSAPMPIFSRSACASSPLLEIHDVLMRRLAAPDDAPSTLSRPTALSTIFRRRPAKEVTVNSNVAWKTAFMRDGSERESFATQDAVDWDDPDDPGVVLHERADDLRRLWAHPTVHASLEHQGIRLQESGGFFLDELDIVTSQRYVPTDDHILRARLKTLGVAEHRMRLTDPNGNITREFRIFDVGGQRSLISVPTSHLPPVQRPKWAPYFDDMNCIIFLAPVSAFDQQLEEEPEVNRLADSVTLWTSIISNKLLQNTNLILFLNKIDILQAKLTSGIRFSDYVSSFGRRPNDFDSASRYMRKQFAAILKESSPVPRLFYCHLTSVVDAKSTRFVLMGIKDMLMQSHLKQSGLIV</sequence>
<feature type="binding site" evidence="5">
    <location>
        <begin position="392"/>
        <end position="395"/>
    </location>
    <ligand>
        <name>GTP</name>
        <dbReference type="ChEBI" id="CHEBI:37565"/>
    </ligand>
</feature>
<dbReference type="SUPFAM" id="SSF52540">
    <property type="entry name" value="P-loop containing nucleoside triphosphate hydrolases"/>
    <property type="match status" value="1"/>
</dbReference>
<dbReference type="EMBL" id="JACAZI010000011">
    <property type="protein sequence ID" value="KAF7349021.1"/>
    <property type="molecule type" value="Genomic_DNA"/>
</dbReference>
<dbReference type="Pfam" id="PF00503">
    <property type="entry name" value="G-alpha"/>
    <property type="match status" value="1"/>
</dbReference>
<evidence type="ECO:0000256" key="7">
    <source>
        <dbReference type="SAM" id="MobiDB-lite"/>
    </source>
</evidence>
<organism evidence="8 9">
    <name type="scientific">Mycena venus</name>
    <dbReference type="NCBI Taxonomy" id="2733690"/>
    <lineage>
        <taxon>Eukaryota</taxon>
        <taxon>Fungi</taxon>
        <taxon>Dikarya</taxon>
        <taxon>Basidiomycota</taxon>
        <taxon>Agaricomycotina</taxon>
        <taxon>Agaricomycetes</taxon>
        <taxon>Agaricomycetidae</taxon>
        <taxon>Agaricales</taxon>
        <taxon>Marasmiineae</taxon>
        <taxon>Mycenaceae</taxon>
        <taxon>Mycena</taxon>
    </lineage>
</organism>
<name>A0A8H6XYQ8_9AGAR</name>
<dbReference type="Proteomes" id="UP000620124">
    <property type="component" value="Unassembled WGS sequence"/>
</dbReference>
<comment type="caution">
    <text evidence="8">The sequence shown here is derived from an EMBL/GenBank/DDBJ whole genome shotgun (WGS) entry which is preliminary data.</text>
</comment>
<evidence type="ECO:0000256" key="6">
    <source>
        <dbReference type="PIRSR" id="PIRSR601019-2"/>
    </source>
</evidence>
<dbReference type="Gene3D" id="3.40.50.300">
    <property type="entry name" value="P-loop containing nucleotide triphosphate hydrolases"/>
    <property type="match status" value="2"/>
</dbReference>
<keyword evidence="4" id="KW-0807">Transducer</keyword>
<dbReference type="PROSITE" id="PS51882">
    <property type="entry name" value="G_ALPHA"/>
    <property type="match status" value="1"/>
</dbReference>
<feature type="binding site" evidence="6">
    <location>
        <position position="286"/>
    </location>
    <ligand>
        <name>Mg(2+)</name>
        <dbReference type="ChEBI" id="CHEBI:18420"/>
    </ligand>
</feature>
<dbReference type="PANTHER" id="PTHR10218:SF360">
    <property type="entry name" value="GUANINE NUCLEOTIDE-BINDING PROTEIN SUBUNIT ALPHA HOMOLOG"/>
    <property type="match status" value="1"/>
</dbReference>
<dbReference type="Gene3D" id="1.10.400.10">
    <property type="entry name" value="GI Alpha 1, domain 2-like"/>
    <property type="match status" value="1"/>
</dbReference>
<dbReference type="OrthoDB" id="5817230at2759"/>
<dbReference type="GO" id="GO:0005737">
    <property type="term" value="C:cytoplasm"/>
    <property type="evidence" value="ECO:0007669"/>
    <property type="project" value="TreeGrafter"/>
</dbReference>
<reference evidence="8" key="1">
    <citation type="submission" date="2020-05" db="EMBL/GenBank/DDBJ databases">
        <title>Mycena genomes resolve the evolution of fungal bioluminescence.</title>
        <authorList>
            <person name="Tsai I.J."/>
        </authorList>
    </citation>
    <scope>NUCLEOTIDE SEQUENCE</scope>
    <source>
        <strain evidence="8">CCC161011</strain>
    </source>
</reference>
<dbReference type="FunFam" id="3.40.50.300:FF:000692">
    <property type="entry name" value="Guanine nucleotide-binding protein subunit alpha"/>
    <property type="match status" value="1"/>
</dbReference>
<gene>
    <name evidence="8" type="ORF">MVEN_01423400</name>
</gene>
<feature type="binding site" evidence="5">
    <location>
        <begin position="280"/>
        <end position="286"/>
    </location>
    <ligand>
        <name>GTP</name>
        <dbReference type="ChEBI" id="CHEBI:37565"/>
    </ligand>
</feature>
<evidence type="ECO:0000256" key="4">
    <source>
        <dbReference type="ARBA" id="ARBA00023224"/>
    </source>
</evidence>
<dbReference type="InterPro" id="IPR011025">
    <property type="entry name" value="GproteinA_insert"/>
</dbReference>
<evidence type="ECO:0000313" key="9">
    <source>
        <dbReference type="Proteomes" id="UP000620124"/>
    </source>
</evidence>
<evidence type="ECO:0008006" key="10">
    <source>
        <dbReference type="Google" id="ProtNLM"/>
    </source>
</evidence>
<evidence type="ECO:0000256" key="1">
    <source>
        <dbReference type="ARBA" id="ARBA00022723"/>
    </source>
</evidence>
<dbReference type="SMART" id="SM00275">
    <property type="entry name" value="G_alpha"/>
    <property type="match status" value="1"/>
</dbReference>
<keyword evidence="3 5" id="KW-0342">GTP-binding</keyword>
<keyword evidence="1 6" id="KW-0479">Metal-binding</keyword>
<dbReference type="InterPro" id="IPR027417">
    <property type="entry name" value="P-loop_NTPase"/>
</dbReference>
<feature type="binding site" evidence="5">
    <location>
        <begin position="311"/>
        <end position="315"/>
    </location>
    <ligand>
        <name>GTP</name>
        <dbReference type="ChEBI" id="CHEBI:37565"/>
    </ligand>
</feature>